<organism evidence="2 3">
    <name type="scientific">Vicia faba</name>
    <name type="common">Broad bean</name>
    <name type="synonym">Faba vulgaris</name>
    <dbReference type="NCBI Taxonomy" id="3906"/>
    <lineage>
        <taxon>Eukaryota</taxon>
        <taxon>Viridiplantae</taxon>
        <taxon>Streptophyta</taxon>
        <taxon>Embryophyta</taxon>
        <taxon>Tracheophyta</taxon>
        <taxon>Spermatophyta</taxon>
        <taxon>Magnoliopsida</taxon>
        <taxon>eudicotyledons</taxon>
        <taxon>Gunneridae</taxon>
        <taxon>Pentapetalae</taxon>
        <taxon>rosids</taxon>
        <taxon>fabids</taxon>
        <taxon>Fabales</taxon>
        <taxon>Fabaceae</taxon>
        <taxon>Papilionoideae</taxon>
        <taxon>50 kb inversion clade</taxon>
        <taxon>NPAAA clade</taxon>
        <taxon>Hologalegina</taxon>
        <taxon>IRL clade</taxon>
        <taxon>Fabeae</taxon>
        <taxon>Vicia</taxon>
    </lineage>
</organism>
<keyword evidence="1" id="KW-0812">Transmembrane</keyword>
<name>A0AAV1AMQ4_VICFA</name>
<accession>A0AAV1AMQ4</accession>
<evidence type="ECO:0000256" key="1">
    <source>
        <dbReference type="SAM" id="Phobius"/>
    </source>
</evidence>
<dbReference type="EMBL" id="OX451739">
    <property type="protein sequence ID" value="CAI8611404.1"/>
    <property type="molecule type" value="Genomic_DNA"/>
</dbReference>
<gene>
    <name evidence="2" type="ORF">VFH_IV227480</name>
</gene>
<dbReference type="Proteomes" id="UP001157006">
    <property type="component" value="Chromosome 4"/>
</dbReference>
<proteinExistence type="predicted"/>
<evidence type="ECO:0000313" key="3">
    <source>
        <dbReference type="Proteomes" id="UP001157006"/>
    </source>
</evidence>
<keyword evidence="1" id="KW-0472">Membrane</keyword>
<keyword evidence="3" id="KW-1185">Reference proteome</keyword>
<dbReference type="AlphaFoldDB" id="A0AAV1AMQ4"/>
<keyword evidence="1" id="KW-1133">Transmembrane helix</keyword>
<feature type="transmembrane region" description="Helical" evidence="1">
    <location>
        <begin position="92"/>
        <end position="110"/>
    </location>
</feature>
<reference evidence="2 3" key="1">
    <citation type="submission" date="2023-01" db="EMBL/GenBank/DDBJ databases">
        <authorList>
            <person name="Kreplak J."/>
        </authorList>
    </citation>
    <scope>NUCLEOTIDE SEQUENCE [LARGE SCALE GENOMIC DNA]</scope>
</reference>
<sequence>MTLRLEGVYSLGFHVTARGRSVARIEFSDSWWSSLVIGTKGSQGRNSHRELLVFEHNQRKMKRLLVAVVPMVRSHSKLGGSCRCVEGVVACWSRFILLLLFFFCCLYNSINK</sequence>
<protein>
    <submittedName>
        <fullName evidence="2">Uncharacterized protein</fullName>
    </submittedName>
</protein>
<evidence type="ECO:0000313" key="2">
    <source>
        <dbReference type="EMBL" id="CAI8611404.1"/>
    </source>
</evidence>